<evidence type="ECO:0000313" key="3">
    <source>
        <dbReference type="Proteomes" id="UP000193920"/>
    </source>
</evidence>
<dbReference type="AlphaFoldDB" id="A0A1Y2DM74"/>
<dbReference type="Proteomes" id="UP000193920">
    <property type="component" value="Unassembled WGS sequence"/>
</dbReference>
<dbReference type="EMBL" id="MCOG01000062">
    <property type="protein sequence ID" value="ORY60357.1"/>
    <property type="molecule type" value="Genomic_DNA"/>
</dbReference>
<sequence length="139" mass="16600">MKLLYFFCILTFIINVYSSWYNSGNEELAALIFSSADSNDENDITKKSKYDIIRNLIYDSDKNEYPFSLFNDNNDNAKINNIFFRADDIRNDYFREAINSGKFTTIEENMFNENLRHNNKYKDILKNYGIDEEYILEKQ</sequence>
<organism evidence="2 3">
    <name type="scientific">Neocallimastix californiae</name>
    <dbReference type="NCBI Taxonomy" id="1754190"/>
    <lineage>
        <taxon>Eukaryota</taxon>
        <taxon>Fungi</taxon>
        <taxon>Fungi incertae sedis</taxon>
        <taxon>Chytridiomycota</taxon>
        <taxon>Chytridiomycota incertae sedis</taxon>
        <taxon>Neocallimastigomycetes</taxon>
        <taxon>Neocallimastigales</taxon>
        <taxon>Neocallimastigaceae</taxon>
        <taxon>Neocallimastix</taxon>
    </lineage>
</organism>
<keyword evidence="1" id="KW-0732">Signal</keyword>
<reference evidence="2 3" key="1">
    <citation type="submission" date="2016-08" db="EMBL/GenBank/DDBJ databases">
        <title>A Parts List for Fungal Cellulosomes Revealed by Comparative Genomics.</title>
        <authorList>
            <consortium name="DOE Joint Genome Institute"/>
            <person name="Haitjema C.H."/>
            <person name="Gilmore S.P."/>
            <person name="Henske J.K."/>
            <person name="Solomon K.V."/>
            <person name="De Groot R."/>
            <person name="Kuo A."/>
            <person name="Mondo S.J."/>
            <person name="Salamov A.A."/>
            <person name="Labutti K."/>
            <person name="Zhao Z."/>
            <person name="Chiniquy J."/>
            <person name="Barry K."/>
            <person name="Brewer H.M."/>
            <person name="Purvine S.O."/>
            <person name="Wright A.T."/>
            <person name="Boxma B."/>
            <person name="Van Alen T."/>
            <person name="Hackstein J.H."/>
            <person name="Baker S.E."/>
            <person name="Grigoriev I.V."/>
            <person name="O'Malley M.A."/>
        </authorList>
    </citation>
    <scope>NUCLEOTIDE SEQUENCE [LARGE SCALE GENOMIC DNA]</scope>
    <source>
        <strain evidence="2 3">G1</strain>
    </source>
</reference>
<proteinExistence type="predicted"/>
<evidence type="ECO:0000256" key="1">
    <source>
        <dbReference type="SAM" id="SignalP"/>
    </source>
</evidence>
<gene>
    <name evidence="2" type="ORF">LY90DRAFT_505878</name>
</gene>
<feature type="chain" id="PRO_5013345088" evidence="1">
    <location>
        <begin position="19"/>
        <end position="139"/>
    </location>
</feature>
<name>A0A1Y2DM74_9FUNG</name>
<comment type="caution">
    <text evidence="2">The sequence shown here is derived from an EMBL/GenBank/DDBJ whole genome shotgun (WGS) entry which is preliminary data.</text>
</comment>
<protein>
    <submittedName>
        <fullName evidence="2">Uncharacterized protein</fullName>
    </submittedName>
</protein>
<keyword evidence="3" id="KW-1185">Reference proteome</keyword>
<feature type="signal peptide" evidence="1">
    <location>
        <begin position="1"/>
        <end position="18"/>
    </location>
</feature>
<evidence type="ECO:0000313" key="2">
    <source>
        <dbReference type="EMBL" id="ORY60357.1"/>
    </source>
</evidence>
<accession>A0A1Y2DM74</accession>